<feature type="active site" description="Proton donor" evidence="6">
    <location>
        <position position="505"/>
    </location>
</feature>
<dbReference type="PANTHER" id="PTHR11552">
    <property type="entry name" value="GLUCOSE-METHANOL-CHOLINE GMC OXIDOREDUCTASE"/>
    <property type="match status" value="1"/>
</dbReference>
<feature type="domain" description="Glucose-methanol-choline oxidoreductase N-terminal" evidence="9">
    <location>
        <begin position="85"/>
        <end position="108"/>
    </location>
</feature>
<comment type="similarity">
    <text evidence="3 8">Belongs to the GMC oxidoreductase family.</text>
</comment>
<dbReference type="Gene3D" id="3.30.560.10">
    <property type="entry name" value="Glucose Oxidase, domain 3"/>
    <property type="match status" value="1"/>
</dbReference>
<keyword evidence="12" id="KW-1185">Reference proteome</keyword>
<name>A0A9W9PA81_PENCI</name>
<evidence type="ECO:0000256" key="6">
    <source>
        <dbReference type="PIRSR" id="PIRSR000137-1"/>
    </source>
</evidence>
<feature type="binding site" evidence="7">
    <location>
        <begin position="95"/>
        <end position="98"/>
    </location>
    <ligand>
        <name>FAD</name>
        <dbReference type="ChEBI" id="CHEBI:57692"/>
    </ligand>
</feature>
<dbReference type="GO" id="GO:0050660">
    <property type="term" value="F:flavin adenine dinucleotide binding"/>
    <property type="evidence" value="ECO:0007669"/>
    <property type="project" value="InterPro"/>
</dbReference>
<evidence type="ECO:0000256" key="4">
    <source>
        <dbReference type="ARBA" id="ARBA00022490"/>
    </source>
</evidence>
<dbReference type="PANTHER" id="PTHR11552:SF134">
    <property type="entry name" value="GLUCOSE-METHANOL-CHOLINE OXIDOREDUCTASE N-TERMINAL DOMAIN-CONTAINING PROTEIN"/>
    <property type="match status" value="1"/>
</dbReference>
<dbReference type="InterPro" id="IPR000172">
    <property type="entry name" value="GMC_OxRdtase_N"/>
</dbReference>
<reference evidence="11" key="1">
    <citation type="submission" date="2022-11" db="EMBL/GenBank/DDBJ databases">
        <authorList>
            <person name="Petersen C."/>
        </authorList>
    </citation>
    <scope>NUCLEOTIDE SEQUENCE</scope>
    <source>
        <strain evidence="11">IBT 23319</strain>
    </source>
</reference>
<evidence type="ECO:0000313" key="11">
    <source>
        <dbReference type="EMBL" id="KAJ5240734.1"/>
    </source>
</evidence>
<comment type="caution">
    <text evidence="11">The sequence shown here is derived from an EMBL/GenBank/DDBJ whole genome shotgun (WGS) entry which is preliminary data.</text>
</comment>
<dbReference type="PROSITE" id="PS00623">
    <property type="entry name" value="GMC_OXRED_1"/>
    <property type="match status" value="1"/>
</dbReference>
<dbReference type="Pfam" id="PF00732">
    <property type="entry name" value="GMC_oxred_N"/>
    <property type="match status" value="1"/>
</dbReference>
<evidence type="ECO:0000259" key="10">
    <source>
        <dbReference type="PROSITE" id="PS00624"/>
    </source>
</evidence>
<accession>A0A9W9PA81</accession>
<comment type="subcellular location">
    <subcellularLocation>
        <location evidence="2">Cytoplasm</location>
    </subcellularLocation>
    <subcellularLocation>
        <location evidence="1">Secreted</location>
        <location evidence="1">Cell wall</location>
    </subcellularLocation>
</comment>
<evidence type="ECO:0000256" key="7">
    <source>
        <dbReference type="PIRSR" id="PIRSR000137-2"/>
    </source>
</evidence>
<reference evidence="11" key="2">
    <citation type="journal article" date="2023" name="IMA Fungus">
        <title>Comparative genomic study of the Penicillium genus elucidates a diverse pangenome and 15 lateral gene transfer events.</title>
        <authorList>
            <person name="Petersen C."/>
            <person name="Sorensen T."/>
            <person name="Nielsen M.R."/>
            <person name="Sondergaard T.E."/>
            <person name="Sorensen J.L."/>
            <person name="Fitzpatrick D.A."/>
            <person name="Frisvad J.C."/>
            <person name="Nielsen K.L."/>
        </authorList>
    </citation>
    <scope>NUCLEOTIDE SEQUENCE</scope>
    <source>
        <strain evidence="11">IBT 23319</strain>
    </source>
</reference>
<dbReference type="Proteomes" id="UP001147733">
    <property type="component" value="Unassembled WGS sequence"/>
</dbReference>
<feature type="domain" description="Glucose-methanol-choline oxidoreductase N-terminal" evidence="10">
    <location>
        <begin position="270"/>
        <end position="284"/>
    </location>
</feature>
<evidence type="ECO:0000256" key="1">
    <source>
        <dbReference type="ARBA" id="ARBA00004191"/>
    </source>
</evidence>
<dbReference type="PIRSF" id="PIRSF000137">
    <property type="entry name" value="Alcohol_oxidase"/>
    <property type="match status" value="1"/>
</dbReference>
<feature type="binding site" evidence="7">
    <location>
        <position position="232"/>
    </location>
    <ligand>
        <name>FAD</name>
        <dbReference type="ChEBI" id="CHEBI:57692"/>
    </ligand>
</feature>
<gene>
    <name evidence="11" type="ORF">N7469_002325</name>
</gene>
<keyword evidence="4" id="KW-0963">Cytoplasm</keyword>
<keyword evidence="5" id="KW-0964">Secreted</keyword>
<proteinExistence type="inferred from homology"/>
<feature type="binding site" evidence="7">
    <location>
        <begin position="504"/>
        <end position="505"/>
    </location>
    <ligand>
        <name>FAD</name>
        <dbReference type="ChEBI" id="CHEBI:57692"/>
    </ligand>
</feature>
<dbReference type="GeneID" id="81380412"/>
<dbReference type="EMBL" id="JAPQKT010000002">
    <property type="protein sequence ID" value="KAJ5240734.1"/>
    <property type="molecule type" value="Genomic_DNA"/>
</dbReference>
<evidence type="ECO:0000256" key="2">
    <source>
        <dbReference type="ARBA" id="ARBA00004496"/>
    </source>
</evidence>
<evidence type="ECO:0000256" key="5">
    <source>
        <dbReference type="ARBA" id="ARBA00022512"/>
    </source>
</evidence>
<dbReference type="Pfam" id="PF05199">
    <property type="entry name" value="GMC_oxred_C"/>
    <property type="match status" value="1"/>
</dbReference>
<dbReference type="SUPFAM" id="SSF54373">
    <property type="entry name" value="FAD-linked reductases, C-terminal domain"/>
    <property type="match status" value="1"/>
</dbReference>
<evidence type="ECO:0000259" key="9">
    <source>
        <dbReference type="PROSITE" id="PS00623"/>
    </source>
</evidence>
<organism evidence="11 12">
    <name type="scientific">Penicillium citrinum</name>
    <dbReference type="NCBI Taxonomy" id="5077"/>
    <lineage>
        <taxon>Eukaryota</taxon>
        <taxon>Fungi</taxon>
        <taxon>Dikarya</taxon>
        <taxon>Ascomycota</taxon>
        <taxon>Pezizomycotina</taxon>
        <taxon>Eurotiomycetes</taxon>
        <taxon>Eurotiomycetidae</taxon>
        <taxon>Eurotiales</taxon>
        <taxon>Aspergillaceae</taxon>
        <taxon>Penicillium</taxon>
    </lineage>
</organism>
<comment type="cofactor">
    <cofactor evidence="7">
        <name>FAD</name>
        <dbReference type="ChEBI" id="CHEBI:57692"/>
    </cofactor>
</comment>
<dbReference type="RefSeq" id="XP_056503739.1">
    <property type="nucleotide sequence ID" value="XM_056641245.1"/>
</dbReference>
<dbReference type="InterPro" id="IPR012132">
    <property type="entry name" value="GMC_OxRdtase"/>
</dbReference>
<protein>
    <submittedName>
        <fullName evidence="11">Oxidoreductase</fullName>
    </submittedName>
</protein>
<keyword evidence="7 8" id="KW-0274">FAD</keyword>
<dbReference type="InterPro" id="IPR036188">
    <property type="entry name" value="FAD/NAD-bd_sf"/>
</dbReference>
<sequence>MAHERSYDFIIVGSGPAGCTLAASLARSAKKPTVLLLEAGGRNEDKSLRVDGKRWKTFMEKNLNWESQTTPQEHCNGRQLDYSRGKGLGGGSAINFGVYTVGSQDDYDLWAAEVDNDEFSWNKMQRRFKNLETFAGTMDLTERQKYVQPESTNHGNNGCLRVGYAKDWDSDLTMVLDAFEEAGVQRNFDHNSGNPLGFGLCINSASKGIRSTAADLLFEASDNLTIIPDSPVQRVIMDKNKVVAAETNGKTCGFCRSAHFASKEIILSAGSLETPKILMHSGIGPAEDLSKFNIAINHNLPAVGKGLRDHIFAPLIVARNPQTNDRNDFYQDPVAMEAAMKQWRKDGTGPWARYGCQLGIGWFKSDRITSSGEFKDLPQHVQNFMNCEKIPHYEIISHFPVHFTIPQLFQDYSYICLSVFLMNEQSVGEVRLQSSDPDEPLSFNPKFLEHPFDRRACIEIYRHLWDLSKCHSFAKDTVSTIMAPASESDEDILQFWKDNLSSSWHMTGTMKMGKYGANDAAVDSHFRVFGVENLRVADLSVLPVLTNNHTQATAYVTGATCADILIDEYGLDN</sequence>
<keyword evidence="5" id="KW-0134">Cell wall</keyword>
<dbReference type="OrthoDB" id="269227at2759"/>
<dbReference type="InterPro" id="IPR007867">
    <property type="entry name" value="GMC_OxRtase_C"/>
</dbReference>
<dbReference type="GO" id="GO:0016614">
    <property type="term" value="F:oxidoreductase activity, acting on CH-OH group of donors"/>
    <property type="evidence" value="ECO:0007669"/>
    <property type="project" value="InterPro"/>
</dbReference>
<evidence type="ECO:0000256" key="8">
    <source>
        <dbReference type="RuleBase" id="RU003968"/>
    </source>
</evidence>
<keyword evidence="8" id="KW-0285">Flavoprotein</keyword>
<dbReference type="Gene3D" id="3.50.50.60">
    <property type="entry name" value="FAD/NAD(P)-binding domain"/>
    <property type="match status" value="1"/>
</dbReference>
<dbReference type="PROSITE" id="PS00624">
    <property type="entry name" value="GMC_OXRED_2"/>
    <property type="match status" value="1"/>
</dbReference>
<dbReference type="AlphaFoldDB" id="A0A9W9PA81"/>
<dbReference type="GO" id="GO:0005737">
    <property type="term" value="C:cytoplasm"/>
    <property type="evidence" value="ECO:0007669"/>
    <property type="project" value="UniProtKB-SubCell"/>
</dbReference>
<evidence type="ECO:0000313" key="12">
    <source>
        <dbReference type="Proteomes" id="UP001147733"/>
    </source>
</evidence>
<dbReference type="SUPFAM" id="SSF51905">
    <property type="entry name" value="FAD/NAD(P)-binding domain"/>
    <property type="match status" value="1"/>
</dbReference>
<feature type="active site" description="Proton acceptor" evidence="6">
    <location>
        <position position="549"/>
    </location>
</feature>
<evidence type="ECO:0000256" key="3">
    <source>
        <dbReference type="ARBA" id="ARBA00010790"/>
    </source>
</evidence>